<dbReference type="PIRSF" id="PIRSF005355">
    <property type="entry name" value="UBIAD1"/>
    <property type="match status" value="1"/>
</dbReference>
<protein>
    <submittedName>
        <fullName evidence="9">1,4-dihydroxy-2-naphthoate octaprenyltransferase</fullName>
    </submittedName>
</protein>
<keyword evidence="7 8" id="KW-0472">Membrane</keyword>
<evidence type="ECO:0000256" key="2">
    <source>
        <dbReference type="ARBA" id="ARBA00004863"/>
    </source>
</evidence>
<dbReference type="InterPro" id="IPR026046">
    <property type="entry name" value="UBIAD1"/>
</dbReference>
<keyword evidence="5 8" id="KW-0812">Transmembrane</keyword>
<keyword evidence="3" id="KW-0474">Menaquinone biosynthesis</keyword>
<evidence type="ECO:0000256" key="6">
    <source>
        <dbReference type="ARBA" id="ARBA00022989"/>
    </source>
</evidence>
<evidence type="ECO:0000256" key="8">
    <source>
        <dbReference type="SAM" id="Phobius"/>
    </source>
</evidence>
<feature type="transmembrane region" description="Helical" evidence="8">
    <location>
        <begin position="279"/>
        <end position="295"/>
    </location>
</feature>
<evidence type="ECO:0000256" key="1">
    <source>
        <dbReference type="ARBA" id="ARBA00004141"/>
    </source>
</evidence>
<evidence type="ECO:0000256" key="3">
    <source>
        <dbReference type="ARBA" id="ARBA00022428"/>
    </source>
</evidence>
<keyword evidence="6 8" id="KW-1133">Transmembrane helix</keyword>
<feature type="transmembrane region" description="Helical" evidence="8">
    <location>
        <begin position="168"/>
        <end position="187"/>
    </location>
</feature>
<dbReference type="InterPro" id="IPR000537">
    <property type="entry name" value="UbiA_prenyltransferase"/>
</dbReference>
<gene>
    <name evidence="9" type="primary">menA_2</name>
    <name evidence="9" type="ORF">CSC2_43540</name>
</gene>
<comment type="pathway">
    <text evidence="2">Quinol/quinone metabolism; menaquinone biosynthesis.</text>
</comment>
<proteinExistence type="predicted"/>
<organism evidence="9 10">
    <name type="scientific">Clostridium zeae</name>
    <dbReference type="NCBI Taxonomy" id="2759022"/>
    <lineage>
        <taxon>Bacteria</taxon>
        <taxon>Bacillati</taxon>
        <taxon>Bacillota</taxon>
        <taxon>Clostridia</taxon>
        <taxon>Eubacteriales</taxon>
        <taxon>Clostridiaceae</taxon>
        <taxon>Clostridium</taxon>
    </lineage>
</organism>
<evidence type="ECO:0000256" key="4">
    <source>
        <dbReference type="ARBA" id="ARBA00022679"/>
    </source>
</evidence>
<evidence type="ECO:0000256" key="5">
    <source>
        <dbReference type="ARBA" id="ARBA00022692"/>
    </source>
</evidence>
<dbReference type="Gene3D" id="1.10.357.140">
    <property type="entry name" value="UbiA prenyltransferase"/>
    <property type="match status" value="1"/>
</dbReference>
<feature type="transmembrane region" description="Helical" evidence="8">
    <location>
        <begin position="216"/>
        <end position="233"/>
    </location>
</feature>
<name>A0ABQ1EH08_9CLOT</name>
<feature type="transmembrane region" description="Helical" evidence="8">
    <location>
        <begin position="38"/>
        <end position="58"/>
    </location>
</feature>
<dbReference type="Proteomes" id="UP000663802">
    <property type="component" value="Unassembled WGS sequence"/>
</dbReference>
<feature type="transmembrane region" description="Helical" evidence="8">
    <location>
        <begin position="89"/>
        <end position="107"/>
    </location>
</feature>
<keyword evidence="10" id="KW-1185">Reference proteome</keyword>
<dbReference type="PANTHER" id="PTHR13929:SF0">
    <property type="entry name" value="UBIA PRENYLTRANSFERASE DOMAIN-CONTAINING PROTEIN 1"/>
    <property type="match status" value="1"/>
</dbReference>
<sequence>MSFKTILKIMDLKTLIAGFVPVVLGSIYSKYAFDRINILYLFLLIIAMMLVQSATNMINDYFDFKRGADSNKSGDEKALVSGEITPKQILFLIFLYQSIALIIGIFIGSQTSYYILLIALIGGLISFIYAAGPLPISYTPVSEIVAGSTMGIGITTTVIYIQSGIFNFTTVLVTVPTALFISTILLTNNLSDLKEDFEAGRKTLPILIGVKKAEKLWAFDVVMLLVLTVILGLVHIYPIIVLIVSTVTFPYRIVFDFFSYDKNINTKDRSMGLIGRVGLRYHLSIIIGLVISIILK</sequence>
<comment type="caution">
    <text evidence="9">The sequence shown here is derived from an EMBL/GenBank/DDBJ whole genome shotgun (WGS) entry which is preliminary data.</text>
</comment>
<dbReference type="CDD" id="cd13962">
    <property type="entry name" value="PT_UbiA_UBIAD1"/>
    <property type="match status" value="1"/>
</dbReference>
<comment type="subcellular location">
    <subcellularLocation>
        <location evidence="1">Membrane</location>
        <topology evidence="1">Multi-pass membrane protein</topology>
    </subcellularLocation>
</comment>
<dbReference type="RefSeq" id="WP_206872315.1">
    <property type="nucleotide sequence ID" value="NZ_BMBA01000007.1"/>
</dbReference>
<reference evidence="9 10" key="1">
    <citation type="journal article" date="2021" name="Int. J. Syst. Evol. Microbiol.">
        <title>Clostridium zeae sp. nov., isolated from corn silage.</title>
        <authorList>
            <person name="Kobayashi H."/>
            <person name="Tanizawa Y."/>
            <person name="Yagura M."/>
            <person name="Sakamoto M."/>
            <person name="Ohkuma M."/>
            <person name="Tohno M."/>
        </authorList>
    </citation>
    <scope>NUCLEOTIDE SEQUENCE [LARGE SCALE GENOMIC DNA]</scope>
    <source>
        <strain evidence="9 10">CSC2</strain>
    </source>
</reference>
<feature type="transmembrane region" description="Helical" evidence="8">
    <location>
        <begin position="144"/>
        <end position="162"/>
    </location>
</feature>
<evidence type="ECO:0000313" key="9">
    <source>
        <dbReference type="EMBL" id="GFZ33828.1"/>
    </source>
</evidence>
<dbReference type="EMBL" id="BMBA01000007">
    <property type="protein sequence ID" value="GFZ33828.1"/>
    <property type="molecule type" value="Genomic_DNA"/>
</dbReference>
<keyword evidence="4" id="KW-0808">Transferase</keyword>
<evidence type="ECO:0000256" key="7">
    <source>
        <dbReference type="ARBA" id="ARBA00023136"/>
    </source>
</evidence>
<dbReference type="Pfam" id="PF01040">
    <property type="entry name" value="UbiA"/>
    <property type="match status" value="1"/>
</dbReference>
<accession>A0ABQ1EH08</accession>
<dbReference type="InterPro" id="IPR044878">
    <property type="entry name" value="UbiA_sf"/>
</dbReference>
<dbReference type="PANTHER" id="PTHR13929">
    <property type="entry name" value="1,4-DIHYDROXY-2-NAPHTHOATE OCTAPRENYLTRANSFERASE"/>
    <property type="match status" value="1"/>
</dbReference>
<feature type="transmembrane region" description="Helical" evidence="8">
    <location>
        <begin position="113"/>
        <end position="132"/>
    </location>
</feature>
<evidence type="ECO:0000313" key="10">
    <source>
        <dbReference type="Proteomes" id="UP000663802"/>
    </source>
</evidence>